<evidence type="ECO:0000259" key="13">
    <source>
        <dbReference type="PROSITE" id="PS50109"/>
    </source>
</evidence>
<gene>
    <name evidence="15" type="ORF">METZ01_LOCUS189788</name>
</gene>
<dbReference type="GO" id="GO:0000155">
    <property type="term" value="F:phosphorelay sensor kinase activity"/>
    <property type="evidence" value="ECO:0007669"/>
    <property type="project" value="InterPro"/>
</dbReference>
<keyword evidence="9" id="KW-0067">ATP-binding</keyword>
<dbReference type="Pfam" id="PF02518">
    <property type="entry name" value="HATPase_c"/>
    <property type="match status" value="1"/>
</dbReference>
<dbReference type="Pfam" id="PF00512">
    <property type="entry name" value="HisKA"/>
    <property type="match status" value="1"/>
</dbReference>
<sequence length="475" mass="53981">VRRIQYRLLAIIVSIGLIGIITPILYTNSLALGQAQEGILDKLRSHANAILVYSNSSEKTTFQELATEYSGASSLRITLIAADGTVIGESSLPITELQQMDNHNERPEVLAAQEFGEGFSTRYSNTLKIQFIYFAKKVDQNHYGFKYVRLAQSLKSVENLASTYREFYYLIIGFMVLVIIIAWFLLKNWLTDPIHELTQAADDISKGNLSRRININTGGIEIDDLATNMNQMAMTLDQDFRRIKRMEKVRSEFLGNVTHELKTPISSISGYIETLLEGAIKDENVNIGFLERALENVKRLEELVTDLVEISRIETGELQMNYDYFNIYNLLNDIHKDSQQRNSNKNIKIQLEVPDKKLFIYGDKGRLEQVIDNLLSNSMRYTDQGHIRIKVLRRDNELVFSIIDTGIGISRKSINRIFERFYRADKARDRRKGGTGLGLAISKHIIEAHGSNIYVDSLEGKGSTFSFGITTISPE</sequence>
<dbReference type="PROSITE" id="PS50109">
    <property type="entry name" value="HIS_KIN"/>
    <property type="match status" value="1"/>
</dbReference>
<keyword evidence="12" id="KW-1133">Transmembrane helix</keyword>
<dbReference type="PANTHER" id="PTHR45453">
    <property type="entry name" value="PHOSPHATE REGULON SENSOR PROTEIN PHOR"/>
    <property type="match status" value="1"/>
</dbReference>
<evidence type="ECO:0000256" key="4">
    <source>
        <dbReference type="ARBA" id="ARBA00022475"/>
    </source>
</evidence>
<accession>A0A382DFZ8</accession>
<evidence type="ECO:0000256" key="3">
    <source>
        <dbReference type="ARBA" id="ARBA00012438"/>
    </source>
</evidence>
<keyword evidence="4" id="KW-1003">Cell membrane</keyword>
<name>A0A382DFZ8_9ZZZZ</name>
<reference evidence="15" key="1">
    <citation type="submission" date="2018-05" db="EMBL/GenBank/DDBJ databases">
        <authorList>
            <person name="Lanie J.A."/>
            <person name="Ng W.-L."/>
            <person name="Kazmierczak K.M."/>
            <person name="Andrzejewski T.M."/>
            <person name="Davidsen T.M."/>
            <person name="Wayne K.J."/>
            <person name="Tettelin H."/>
            <person name="Glass J.I."/>
            <person name="Rusch D."/>
            <person name="Podicherti R."/>
            <person name="Tsui H.-C.T."/>
            <person name="Winkler M.E."/>
        </authorList>
    </citation>
    <scope>NUCLEOTIDE SEQUENCE</scope>
</reference>
<keyword evidence="10" id="KW-0902">Two-component regulatory system</keyword>
<dbReference type="InterPro" id="IPR003661">
    <property type="entry name" value="HisK_dim/P_dom"/>
</dbReference>
<proteinExistence type="predicted"/>
<dbReference type="GO" id="GO:0004721">
    <property type="term" value="F:phosphoprotein phosphatase activity"/>
    <property type="evidence" value="ECO:0007669"/>
    <property type="project" value="TreeGrafter"/>
</dbReference>
<dbReference type="PANTHER" id="PTHR45453:SF1">
    <property type="entry name" value="PHOSPHATE REGULON SENSOR PROTEIN PHOR"/>
    <property type="match status" value="1"/>
</dbReference>
<dbReference type="InterPro" id="IPR005467">
    <property type="entry name" value="His_kinase_dom"/>
</dbReference>
<dbReference type="Gene3D" id="6.10.340.10">
    <property type="match status" value="1"/>
</dbReference>
<evidence type="ECO:0000256" key="11">
    <source>
        <dbReference type="ARBA" id="ARBA00023136"/>
    </source>
</evidence>
<dbReference type="InterPro" id="IPR004358">
    <property type="entry name" value="Sig_transdc_His_kin-like_C"/>
</dbReference>
<dbReference type="Gene3D" id="3.30.565.10">
    <property type="entry name" value="Histidine kinase-like ATPase, C-terminal domain"/>
    <property type="match status" value="1"/>
</dbReference>
<dbReference type="SUPFAM" id="SSF158472">
    <property type="entry name" value="HAMP domain-like"/>
    <property type="match status" value="1"/>
</dbReference>
<keyword evidence="12" id="KW-0812">Transmembrane</keyword>
<keyword evidence="6" id="KW-0808">Transferase</keyword>
<evidence type="ECO:0000256" key="5">
    <source>
        <dbReference type="ARBA" id="ARBA00022553"/>
    </source>
</evidence>
<dbReference type="PRINTS" id="PR00344">
    <property type="entry name" value="BCTRLSENSOR"/>
</dbReference>
<evidence type="ECO:0000313" key="15">
    <source>
        <dbReference type="EMBL" id="SVB36934.1"/>
    </source>
</evidence>
<comment type="subcellular location">
    <subcellularLocation>
        <location evidence="2">Cell membrane</location>
    </subcellularLocation>
</comment>
<keyword evidence="7" id="KW-0547">Nucleotide-binding</keyword>
<dbReference type="CDD" id="cd06225">
    <property type="entry name" value="HAMP"/>
    <property type="match status" value="1"/>
</dbReference>
<keyword evidence="5" id="KW-0597">Phosphoprotein</keyword>
<dbReference type="InterPro" id="IPR003594">
    <property type="entry name" value="HATPase_dom"/>
</dbReference>
<evidence type="ECO:0000256" key="12">
    <source>
        <dbReference type="SAM" id="Phobius"/>
    </source>
</evidence>
<comment type="catalytic activity">
    <reaction evidence="1">
        <text>ATP + protein L-histidine = ADP + protein N-phospho-L-histidine.</text>
        <dbReference type="EC" id="2.7.13.3"/>
    </reaction>
</comment>
<dbReference type="SUPFAM" id="SSF47384">
    <property type="entry name" value="Homodimeric domain of signal transducing histidine kinase"/>
    <property type="match status" value="1"/>
</dbReference>
<dbReference type="InterPro" id="IPR003660">
    <property type="entry name" value="HAMP_dom"/>
</dbReference>
<dbReference type="SMART" id="SM00304">
    <property type="entry name" value="HAMP"/>
    <property type="match status" value="1"/>
</dbReference>
<dbReference type="InterPro" id="IPR036890">
    <property type="entry name" value="HATPase_C_sf"/>
</dbReference>
<dbReference type="GO" id="GO:0005524">
    <property type="term" value="F:ATP binding"/>
    <property type="evidence" value="ECO:0007669"/>
    <property type="project" value="UniProtKB-KW"/>
</dbReference>
<evidence type="ECO:0000256" key="9">
    <source>
        <dbReference type="ARBA" id="ARBA00022840"/>
    </source>
</evidence>
<protein>
    <recommendedName>
        <fullName evidence="3">histidine kinase</fullName>
        <ecNumber evidence="3">2.7.13.3</ecNumber>
    </recommendedName>
</protein>
<organism evidence="15">
    <name type="scientific">marine metagenome</name>
    <dbReference type="NCBI Taxonomy" id="408172"/>
    <lineage>
        <taxon>unclassified sequences</taxon>
        <taxon>metagenomes</taxon>
        <taxon>ecological metagenomes</taxon>
    </lineage>
</organism>
<feature type="domain" description="HAMP" evidence="14">
    <location>
        <begin position="188"/>
        <end position="241"/>
    </location>
</feature>
<dbReference type="SUPFAM" id="SSF55874">
    <property type="entry name" value="ATPase domain of HSP90 chaperone/DNA topoisomerase II/histidine kinase"/>
    <property type="match status" value="1"/>
</dbReference>
<dbReference type="FunFam" id="1.10.287.130:FF:000001">
    <property type="entry name" value="Two-component sensor histidine kinase"/>
    <property type="match status" value="1"/>
</dbReference>
<evidence type="ECO:0000256" key="8">
    <source>
        <dbReference type="ARBA" id="ARBA00022777"/>
    </source>
</evidence>
<evidence type="ECO:0000256" key="7">
    <source>
        <dbReference type="ARBA" id="ARBA00022741"/>
    </source>
</evidence>
<feature type="transmembrane region" description="Helical" evidence="12">
    <location>
        <begin position="7"/>
        <end position="26"/>
    </location>
</feature>
<dbReference type="EMBL" id="UINC01039041">
    <property type="protein sequence ID" value="SVB36934.1"/>
    <property type="molecule type" value="Genomic_DNA"/>
</dbReference>
<evidence type="ECO:0000256" key="6">
    <source>
        <dbReference type="ARBA" id="ARBA00022679"/>
    </source>
</evidence>
<feature type="domain" description="Histidine kinase" evidence="13">
    <location>
        <begin position="256"/>
        <end position="473"/>
    </location>
</feature>
<dbReference type="GO" id="GO:0005886">
    <property type="term" value="C:plasma membrane"/>
    <property type="evidence" value="ECO:0007669"/>
    <property type="project" value="UniProtKB-SubCell"/>
</dbReference>
<dbReference type="Pfam" id="PF00672">
    <property type="entry name" value="HAMP"/>
    <property type="match status" value="1"/>
</dbReference>
<evidence type="ECO:0000256" key="1">
    <source>
        <dbReference type="ARBA" id="ARBA00000085"/>
    </source>
</evidence>
<dbReference type="FunFam" id="3.30.565.10:FF:000023">
    <property type="entry name" value="PAS domain-containing sensor histidine kinase"/>
    <property type="match status" value="1"/>
</dbReference>
<dbReference type="InterPro" id="IPR036097">
    <property type="entry name" value="HisK_dim/P_sf"/>
</dbReference>
<dbReference type="AlphaFoldDB" id="A0A382DFZ8"/>
<feature type="transmembrane region" description="Helical" evidence="12">
    <location>
        <begin position="167"/>
        <end position="186"/>
    </location>
</feature>
<keyword evidence="11 12" id="KW-0472">Membrane</keyword>
<dbReference type="CDD" id="cd00082">
    <property type="entry name" value="HisKA"/>
    <property type="match status" value="1"/>
</dbReference>
<keyword evidence="8" id="KW-0418">Kinase</keyword>
<dbReference type="SMART" id="SM00388">
    <property type="entry name" value="HisKA"/>
    <property type="match status" value="1"/>
</dbReference>
<evidence type="ECO:0000259" key="14">
    <source>
        <dbReference type="PROSITE" id="PS50885"/>
    </source>
</evidence>
<dbReference type="InterPro" id="IPR050351">
    <property type="entry name" value="BphY/WalK/GraS-like"/>
</dbReference>
<dbReference type="Gene3D" id="1.10.287.130">
    <property type="match status" value="1"/>
</dbReference>
<dbReference type="EC" id="2.7.13.3" evidence="3"/>
<dbReference type="GO" id="GO:0016036">
    <property type="term" value="P:cellular response to phosphate starvation"/>
    <property type="evidence" value="ECO:0007669"/>
    <property type="project" value="TreeGrafter"/>
</dbReference>
<dbReference type="SMART" id="SM00387">
    <property type="entry name" value="HATPase_c"/>
    <property type="match status" value="1"/>
</dbReference>
<evidence type="ECO:0000256" key="10">
    <source>
        <dbReference type="ARBA" id="ARBA00023012"/>
    </source>
</evidence>
<dbReference type="PROSITE" id="PS50885">
    <property type="entry name" value="HAMP"/>
    <property type="match status" value="1"/>
</dbReference>
<feature type="non-terminal residue" evidence="15">
    <location>
        <position position="1"/>
    </location>
</feature>
<evidence type="ECO:0000256" key="2">
    <source>
        <dbReference type="ARBA" id="ARBA00004236"/>
    </source>
</evidence>